<dbReference type="AlphaFoldDB" id="A0A4Z0A2U3"/>
<feature type="compositionally biased region" description="Acidic residues" evidence="2">
    <location>
        <begin position="267"/>
        <end position="284"/>
    </location>
</feature>
<dbReference type="Pfam" id="PF12937">
    <property type="entry name" value="F-box-like"/>
    <property type="match status" value="1"/>
</dbReference>
<reference evidence="4 5" key="1">
    <citation type="submission" date="2019-02" db="EMBL/GenBank/DDBJ databases">
        <title>Genome sequencing of the rare red list fungi Hericium alpestre (H. flagellum).</title>
        <authorList>
            <person name="Buettner E."/>
            <person name="Kellner H."/>
        </authorList>
    </citation>
    <scope>NUCLEOTIDE SEQUENCE [LARGE SCALE GENOMIC DNA]</scope>
    <source>
        <strain evidence="4 5">DSM 108284</strain>
    </source>
</reference>
<evidence type="ECO:0000256" key="1">
    <source>
        <dbReference type="SAM" id="Coils"/>
    </source>
</evidence>
<dbReference type="Gene3D" id="1.20.1280.50">
    <property type="match status" value="1"/>
</dbReference>
<dbReference type="OrthoDB" id="3365698at2759"/>
<feature type="coiled-coil region" evidence="1">
    <location>
        <begin position="13"/>
        <end position="40"/>
    </location>
</feature>
<evidence type="ECO:0000256" key="2">
    <source>
        <dbReference type="SAM" id="MobiDB-lite"/>
    </source>
</evidence>
<feature type="region of interest" description="Disordered" evidence="2">
    <location>
        <begin position="241"/>
        <end position="324"/>
    </location>
</feature>
<dbReference type="EMBL" id="SFCI01000310">
    <property type="protein sequence ID" value="TFY80637.1"/>
    <property type="molecule type" value="Genomic_DNA"/>
</dbReference>
<evidence type="ECO:0000259" key="3">
    <source>
        <dbReference type="Pfam" id="PF12937"/>
    </source>
</evidence>
<evidence type="ECO:0000313" key="4">
    <source>
        <dbReference type="EMBL" id="TFY80637.1"/>
    </source>
</evidence>
<keyword evidence="5" id="KW-1185">Reference proteome</keyword>
<keyword evidence="1" id="KW-0175">Coiled coil</keyword>
<feature type="compositionally biased region" description="Acidic residues" evidence="2">
    <location>
        <begin position="305"/>
        <end position="324"/>
    </location>
</feature>
<protein>
    <recommendedName>
        <fullName evidence="3">F-box domain-containing protein</fullName>
    </recommendedName>
</protein>
<evidence type="ECO:0000313" key="5">
    <source>
        <dbReference type="Proteomes" id="UP000298061"/>
    </source>
</evidence>
<comment type="caution">
    <text evidence="4">The sequence shown here is derived from an EMBL/GenBank/DDBJ whole genome shotgun (WGS) entry which is preliminary data.</text>
</comment>
<dbReference type="InterPro" id="IPR001810">
    <property type="entry name" value="F-box_dom"/>
</dbReference>
<feature type="compositionally biased region" description="Basic and acidic residues" evidence="2">
    <location>
        <begin position="241"/>
        <end position="254"/>
    </location>
</feature>
<dbReference type="SUPFAM" id="SSF81383">
    <property type="entry name" value="F-box domain"/>
    <property type="match status" value="1"/>
</dbReference>
<gene>
    <name evidence="4" type="ORF">EWM64_g3369</name>
</gene>
<proteinExistence type="predicted"/>
<accession>A0A4Z0A2U3</accession>
<dbReference type="InterPro" id="IPR036047">
    <property type="entry name" value="F-box-like_dom_sf"/>
</dbReference>
<sequence>MASPREETRRDEKLDANLALDAIEKERQQIQDELHILDAKRYALRARLNGRITICTLPVEVVAEILTLLAAADFVRPLRKRKLGWILATHVCWYWRSVALNTPRLWTNLDARLGLRWTKEMLVRTSNNPLTVDISHRPYEVVKALCEPFSRIKSLTFTHDKFQMPKWMSFLSVPAPLLESLELEAAHQEYEFSDLLLPLPAPFLGNSAPRLRSIYLQCVIVPWGSPIFSETVTYCRISLHDPTEPEIGEPRELPDFPTDEYSHTGFSDDESDVPVLNDDADDEQTQQNAPPALEAGPGNDHVNDDTEDEDGEDGNDGEDDNDEEGTDAMMAFQWSSGHSTHGLVHWSPSELPSRSELLDMLARMPMLKTLQLDHAIPSVSAEAVSAASWARKVALSHLTMLKLQGTVEDCLALVPSLDIPYTAYLSLRCYFEDADDFMGDPIHRLVNLLLERNQLCETKKRPTRSLHLRPCGSQGLTIITSAHLTDTFNRGGDSTDYIFNLELHQDDGAEWDRALAMTEIMSRLALSSCKRLVIAAYGKSLSPEEWLDILRTQTQIEEVHVTVAAMAFTEALADGLEGQSTDSDTPLFLPNLKILAIRKLDFSEQKTRGDELFWKRLLVVLEKRGKRGAMLDTLNLPLSKANTSNVAKLKRRKIAKQVILCPC</sequence>
<feature type="domain" description="F-box" evidence="3">
    <location>
        <begin position="54"/>
        <end position="110"/>
    </location>
</feature>
<organism evidence="4 5">
    <name type="scientific">Hericium alpestre</name>
    <dbReference type="NCBI Taxonomy" id="135208"/>
    <lineage>
        <taxon>Eukaryota</taxon>
        <taxon>Fungi</taxon>
        <taxon>Dikarya</taxon>
        <taxon>Basidiomycota</taxon>
        <taxon>Agaricomycotina</taxon>
        <taxon>Agaricomycetes</taxon>
        <taxon>Russulales</taxon>
        <taxon>Hericiaceae</taxon>
        <taxon>Hericium</taxon>
    </lineage>
</organism>
<dbReference type="Proteomes" id="UP000298061">
    <property type="component" value="Unassembled WGS sequence"/>
</dbReference>
<name>A0A4Z0A2U3_9AGAM</name>